<dbReference type="AlphaFoldDB" id="A0A142JHS8"/>
<dbReference type="KEGG" id="cnan:A2G96_07770"/>
<sequence>MEAKFTPGPWQWDGYKLRPTDPDPNNNAVHTIVDAEYIGWGFLCSDPKKTLAESNANLLLIQAAPDLVDAATAAEAVLAKGGWLESSTDPEAIALFKLRAALAKACGDQS</sequence>
<dbReference type="Proteomes" id="UP000075238">
    <property type="component" value="Chromosome 1"/>
</dbReference>
<reference evidence="2 3" key="1">
    <citation type="submission" date="2016-03" db="EMBL/GenBank/DDBJ databases">
        <title>Complete genome sequence of a novel chlorpyrifos degrading bacterium, Cupriavidus nantongensis sp. X1.</title>
        <authorList>
            <person name="Fang L."/>
        </authorList>
    </citation>
    <scope>NUCLEOTIDE SEQUENCE [LARGE SCALE GENOMIC DNA]</scope>
    <source>
        <strain evidence="2 3">X1</strain>
    </source>
</reference>
<proteinExistence type="predicted"/>
<evidence type="ECO:0000313" key="3">
    <source>
        <dbReference type="Proteomes" id="UP000075238"/>
    </source>
</evidence>
<gene>
    <name evidence="2" type="ORF">A2G96_07770</name>
</gene>
<organism evidence="2 3">
    <name type="scientific">Cupriavidus nantongensis</name>
    <dbReference type="NCBI Taxonomy" id="1796606"/>
    <lineage>
        <taxon>Bacteria</taxon>
        <taxon>Pseudomonadati</taxon>
        <taxon>Pseudomonadota</taxon>
        <taxon>Betaproteobacteria</taxon>
        <taxon>Burkholderiales</taxon>
        <taxon>Burkholderiaceae</taxon>
        <taxon>Cupriavidus</taxon>
    </lineage>
</organism>
<feature type="region of interest" description="Disordered" evidence="1">
    <location>
        <begin position="1"/>
        <end position="23"/>
    </location>
</feature>
<dbReference type="RefSeq" id="WP_062798290.1">
    <property type="nucleotide sequence ID" value="NZ_CP014844.1"/>
</dbReference>
<name>A0A142JHS8_9BURK</name>
<dbReference type="OrthoDB" id="9135516at2"/>
<dbReference type="STRING" id="1796606.A2G96_07770"/>
<keyword evidence="3" id="KW-1185">Reference proteome</keyword>
<accession>A0A142JHS8</accession>
<protein>
    <submittedName>
        <fullName evidence="2">Uncharacterized protein</fullName>
    </submittedName>
</protein>
<evidence type="ECO:0000313" key="2">
    <source>
        <dbReference type="EMBL" id="AMR77640.1"/>
    </source>
</evidence>
<dbReference type="EMBL" id="CP014844">
    <property type="protein sequence ID" value="AMR77640.1"/>
    <property type="molecule type" value="Genomic_DNA"/>
</dbReference>
<evidence type="ECO:0000256" key="1">
    <source>
        <dbReference type="SAM" id="MobiDB-lite"/>
    </source>
</evidence>